<evidence type="ECO:0000256" key="5">
    <source>
        <dbReference type="RuleBase" id="RU362066"/>
    </source>
</evidence>
<keyword evidence="3" id="KW-0175">Coiled coil</keyword>
<dbReference type="Pfam" id="PF02465">
    <property type="entry name" value="FliD_N"/>
    <property type="match status" value="1"/>
</dbReference>
<protein>
    <recommendedName>
        <fullName evidence="5">Flagellar hook-associated protein 2</fullName>
        <shortName evidence="5">HAP2</shortName>
    </recommendedName>
    <alternativeName>
        <fullName evidence="5">Flagellar cap protein</fullName>
    </alternativeName>
</protein>
<feature type="domain" description="Flagellar hook-associated protein 2 N-terminal" evidence="6">
    <location>
        <begin position="11"/>
        <end position="108"/>
    </location>
</feature>
<keyword evidence="8" id="KW-0282">Flagellum</keyword>
<comment type="subcellular location">
    <subcellularLocation>
        <location evidence="5">Secreted</location>
    </subcellularLocation>
    <subcellularLocation>
        <location evidence="5">Bacterial flagellum</location>
    </subcellularLocation>
</comment>
<comment type="function">
    <text evidence="5">Required for morphogenesis and for the elongation of the flagellar filament by facilitating polymerization of the flagellin monomers at the tip of growing filament. Forms a capping structure, which prevents flagellin subunits (transported through the central channel of the flagellum) from leaking out without polymerization at the distal end.</text>
</comment>
<dbReference type="InterPro" id="IPR040026">
    <property type="entry name" value="FliD"/>
</dbReference>
<gene>
    <name evidence="8" type="primary">fliD</name>
    <name evidence="8" type="ORF">RKA07_05205</name>
</gene>
<keyword evidence="4 5" id="KW-0975">Bacterial flagellum</keyword>
<keyword evidence="8" id="KW-0966">Cell projection</keyword>
<evidence type="ECO:0000313" key="8">
    <source>
        <dbReference type="EMBL" id="MDS1309509.1"/>
    </source>
</evidence>
<dbReference type="EMBL" id="JAVMBO010000007">
    <property type="protein sequence ID" value="MDS1309509.1"/>
    <property type="molecule type" value="Genomic_DNA"/>
</dbReference>
<keyword evidence="9" id="KW-1185">Reference proteome</keyword>
<organism evidence="8 9">
    <name type="scientific">Marinobacter xiaoshiensis</name>
    <dbReference type="NCBI Taxonomy" id="3073652"/>
    <lineage>
        <taxon>Bacteria</taxon>
        <taxon>Pseudomonadati</taxon>
        <taxon>Pseudomonadota</taxon>
        <taxon>Gammaproteobacteria</taxon>
        <taxon>Pseudomonadales</taxon>
        <taxon>Marinobacteraceae</taxon>
        <taxon>Marinobacter</taxon>
    </lineage>
</organism>
<reference evidence="8" key="1">
    <citation type="submission" date="2023-09" db="EMBL/GenBank/DDBJ databases">
        <title>Marinobacter sediminicola sp. nov. and Marinobacter maritimum sp. nov., isolated from marine sediment.</title>
        <authorList>
            <person name="An J."/>
        </authorList>
    </citation>
    <scope>NUCLEOTIDE SEQUENCE</scope>
    <source>
        <strain evidence="8">F60267</strain>
    </source>
</reference>
<evidence type="ECO:0000256" key="4">
    <source>
        <dbReference type="ARBA" id="ARBA00023143"/>
    </source>
</evidence>
<accession>A0ABU2HEP8</accession>
<comment type="similarity">
    <text evidence="1 5">Belongs to the FliD family.</text>
</comment>
<dbReference type="InterPro" id="IPR003481">
    <property type="entry name" value="FliD_N"/>
</dbReference>
<dbReference type="PANTHER" id="PTHR30288">
    <property type="entry name" value="FLAGELLAR CAP/ASSEMBLY PROTEIN FLID"/>
    <property type="match status" value="1"/>
</dbReference>
<evidence type="ECO:0000256" key="3">
    <source>
        <dbReference type="ARBA" id="ARBA00023054"/>
    </source>
</evidence>
<keyword evidence="8" id="KW-0969">Cilium</keyword>
<proteinExistence type="inferred from homology"/>
<dbReference type="RefSeq" id="WP_310965788.1">
    <property type="nucleotide sequence ID" value="NZ_JAVMBO010000007.1"/>
</dbReference>
<dbReference type="InterPro" id="IPR010809">
    <property type="entry name" value="FliD_C"/>
</dbReference>
<feature type="domain" description="Flagellar hook-associated protein 2 C-terminal" evidence="7">
    <location>
        <begin position="224"/>
        <end position="403"/>
    </location>
</feature>
<evidence type="ECO:0000313" key="9">
    <source>
        <dbReference type="Proteomes" id="UP001267407"/>
    </source>
</evidence>
<sequence>MAGISSLGIGSGVLTSDLVDQLVAAERAPTENRLTQKTQQSEAMLSAYGKLRSAITELRLPMRQLSSADNLKAFSATSSNENIGVSVDSTKASRGSYSLNVTSLASAQALASQAVFADRDTASVGQGSLQLSVGDKVTNITIDGSNNTLQGMANAINEANAGVSAGIIDTGNGYQLVMSADETGVANSVSISATEEVGAEGLARFAFDVADPTANPDMKQTIAASDAVMEINGIEVTRSSNSFENVIDGLSFDIKETGTSTVTVSQDVGAVTDRVQGFVDKFNALQSTIDGLAGFNSDAGVGGLLTGDSTVRALQGQLRQVLTGVVPGLENANVRSLADVGISTDPKTGALEFDREAFETQLKNNPDDVTALFAEQGRATDSQVEFVRSGINTQAGKYDINVTQAATRGSLNYAAADTGTVTVMAGNRFTFEVDGETQVSVFLENAPDGSPLSGAGDDFTGAEFAAAIQQALDSSSELKAADRSVQVSWDATDGLTFTSGNYGAESNVRLTGALNAPSLNSKDGVAGTDVAGTINGQVAKGDGQVLYLGSDAGPASGIQVRILGDQTGSRGSINFVQGIGKSTVDLVNSFVGVDGKIENRTSSLNRELEKIQESQVKLDIRIESYRERLVKQFSAADSLISQLNSTRDYVTQQLDALAPQNFNKK</sequence>
<name>A0ABU2HEP8_9GAMM</name>
<evidence type="ECO:0000259" key="7">
    <source>
        <dbReference type="Pfam" id="PF07195"/>
    </source>
</evidence>
<evidence type="ECO:0000256" key="1">
    <source>
        <dbReference type="ARBA" id="ARBA00009764"/>
    </source>
</evidence>
<comment type="caution">
    <text evidence="8">The sequence shown here is derived from an EMBL/GenBank/DDBJ whole genome shotgun (WGS) entry which is preliminary data.</text>
</comment>
<dbReference type="PANTHER" id="PTHR30288:SF0">
    <property type="entry name" value="FLAGELLAR HOOK-ASSOCIATED PROTEIN 2"/>
    <property type="match status" value="1"/>
</dbReference>
<dbReference type="Proteomes" id="UP001267407">
    <property type="component" value="Unassembled WGS sequence"/>
</dbReference>
<feature type="domain" description="Flagellar hook-associated protein 2 C-terminal" evidence="7">
    <location>
        <begin position="573"/>
        <end position="645"/>
    </location>
</feature>
<evidence type="ECO:0000256" key="2">
    <source>
        <dbReference type="ARBA" id="ARBA00011255"/>
    </source>
</evidence>
<evidence type="ECO:0000259" key="6">
    <source>
        <dbReference type="Pfam" id="PF02465"/>
    </source>
</evidence>
<comment type="subunit">
    <text evidence="2 5">Homopentamer.</text>
</comment>
<keyword evidence="5" id="KW-0964">Secreted</keyword>
<dbReference type="Pfam" id="PF07195">
    <property type="entry name" value="FliD_C"/>
    <property type="match status" value="2"/>
</dbReference>